<evidence type="ECO:0000256" key="8">
    <source>
        <dbReference type="ARBA" id="ARBA00022844"/>
    </source>
</evidence>
<keyword evidence="15" id="KW-1185">Reference proteome</keyword>
<dbReference type="GO" id="GO:0044423">
    <property type="term" value="C:virion component"/>
    <property type="evidence" value="ECO:0007669"/>
    <property type="project" value="UniProtKB-KW"/>
</dbReference>
<keyword evidence="3" id="KW-0479">Metal-binding</keyword>
<dbReference type="Pfam" id="PF01607">
    <property type="entry name" value="CBM_14"/>
    <property type="match status" value="1"/>
</dbReference>
<keyword evidence="10" id="KW-0325">Glycoprotein</keyword>
<evidence type="ECO:0000259" key="13">
    <source>
        <dbReference type="PROSITE" id="PS51807"/>
    </source>
</evidence>
<evidence type="ECO:0000256" key="2">
    <source>
        <dbReference type="ARBA" id="ARBA00022669"/>
    </source>
</evidence>
<comment type="subcellular location">
    <subcellularLocation>
        <location evidence="1">Virion</location>
    </subcellularLocation>
</comment>
<evidence type="ECO:0000256" key="9">
    <source>
        <dbReference type="ARBA" id="ARBA00023157"/>
    </source>
</evidence>
<evidence type="ECO:0000256" key="1">
    <source>
        <dbReference type="ARBA" id="ARBA00004328"/>
    </source>
</evidence>
<dbReference type="Pfam" id="PF08475">
    <property type="entry name" value="Baculo_VP91_N"/>
    <property type="match status" value="1"/>
</dbReference>
<name>Q80LN0_NPVAH</name>
<evidence type="ECO:0000259" key="12">
    <source>
        <dbReference type="PROSITE" id="PS50940"/>
    </source>
</evidence>
<evidence type="ECO:0000256" key="10">
    <source>
        <dbReference type="ARBA" id="ARBA00023180"/>
    </source>
</evidence>
<dbReference type="PROSITE" id="PS51807">
    <property type="entry name" value="ZF_C2HC_BV"/>
    <property type="match status" value="1"/>
</dbReference>
<feature type="domain" description="Chitin-binding type-2" evidence="12">
    <location>
        <begin position="224"/>
        <end position="282"/>
    </location>
</feature>
<dbReference type="EMBL" id="AP006270">
    <property type="protein sequence ID" value="BAC67317.1"/>
    <property type="molecule type" value="Genomic_DNA"/>
</dbReference>
<evidence type="ECO:0000256" key="11">
    <source>
        <dbReference type="SAM" id="Phobius"/>
    </source>
</evidence>
<keyword evidence="5" id="KW-0677">Repeat</keyword>
<feature type="domain" description="Zinc finger C2HC baculovirus (BV)-type profile" evidence="13">
    <location>
        <begin position="149"/>
        <end position="197"/>
    </location>
</feature>
<evidence type="ECO:0000256" key="5">
    <source>
        <dbReference type="ARBA" id="ARBA00022737"/>
    </source>
</evidence>
<keyword evidence="2" id="KW-0147">Chitin-binding</keyword>
<evidence type="ECO:0000313" key="15">
    <source>
        <dbReference type="Proteomes" id="UP000232720"/>
    </source>
</evidence>
<dbReference type="GeneID" id="1485810"/>
<keyword evidence="11" id="KW-1133">Transmembrane helix</keyword>
<dbReference type="GO" id="GO:0008061">
    <property type="term" value="F:chitin binding"/>
    <property type="evidence" value="ECO:0007669"/>
    <property type="project" value="UniProtKB-KW"/>
</dbReference>
<dbReference type="Proteomes" id="UP000232720">
    <property type="component" value="Genome"/>
</dbReference>
<protein>
    <submittedName>
        <fullName evidence="14">Capsid associated protein VP91</fullName>
    </submittedName>
</protein>
<evidence type="ECO:0000256" key="4">
    <source>
        <dbReference type="ARBA" id="ARBA00022729"/>
    </source>
</evidence>
<dbReference type="SUPFAM" id="SSF57625">
    <property type="entry name" value="Invertebrate chitin-binding proteins"/>
    <property type="match status" value="1"/>
</dbReference>
<dbReference type="CAZy" id="CBM14">
    <property type="family name" value="Carbohydrate-Binding Module Family 14"/>
</dbReference>
<dbReference type="RefSeq" id="NP_818713.1">
    <property type="nucleotide sequence ID" value="NC_004690.1"/>
</dbReference>
<keyword evidence="11" id="KW-0472">Membrane</keyword>
<sequence length="821" mass="94302">MYAIAPLLLCAIILTVMFFILTLILQNEFDENDFDAHTRVLAEYMRRTNAETNLPDTLGYVSHVDGYHYMVTYFNTLNAQKIKQTIHDDRKETFDFIAQSFNDVNMADDEARIRPKVGDKHAFQIRGDDGWLDIQCPDNEMFDSNSMQCVTIPYCYEKLPGNYGITEPMLNALVLNHNVRNENFDDNLFHPTMYLKCFEGQSYTVEECPSNHTFNVVTQKCELINRCQNRPDDFILDIFPEDLNINEYMICENGETKIVSCGENKIFDQRLMQCVTSSPCEFNGIGFTYITDEINANQFYRCVSRQQAELITCINRTYNNNQYECSGDSRCTIFENGTGTNLNVFENDVIKYNAGILICDNFEIITDVQCDTQNLVVDKIYNNRFMININVPNQVFDVNTVQCVPFNKELVQIKNNYYSIENVDNDYNVNFQTAMIGETEHVDLLTKTSDLSSLVAFAKDKNAVGLNPENGVPIHCFGNHLYDMFSGNILNVCDDSNNLIETFDLSLNHYYRPKTLELGVDGEYRRFCGEKIENSQNIVKNDLFRTRILTNILRSDVCGLILAQMHHKYTTIDTKYTPIYVQYTYEREKVPKNIVVYPSNITEKNATIVKKRSSANDNFAQTVRPIFDNFDYIPVAQPLFDPFVKLDENIDTNSDLKLLLANEKKLDAANLKSDSHLLLDEKFLEYSCFYSLPTFKCSECKIDNDIVVDKLEELRSAIDVEIGCETASGLANIINAYAYMGNGYGCRSVYDQIEGVIKVLKTDDGPQYANVDTQSNDGHIYNPWLHRTDDKNIFACPPDLVNENNNCDLDSNVFYYLEDLH</sequence>
<keyword evidence="6" id="KW-0863">Zinc-finger</keyword>
<accession>Q80LN0</accession>
<keyword evidence="4" id="KW-0732">Signal</keyword>
<dbReference type="GO" id="GO:0005576">
    <property type="term" value="C:extracellular region"/>
    <property type="evidence" value="ECO:0007669"/>
    <property type="project" value="InterPro"/>
</dbReference>
<dbReference type="GO" id="GO:0008270">
    <property type="term" value="F:zinc ion binding"/>
    <property type="evidence" value="ECO:0007669"/>
    <property type="project" value="UniProtKB-KW"/>
</dbReference>
<dbReference type="KEGG" id="vg:1485810"/>
<feature type="transmembrane region" description="Helical" evidence="11">
    <location>
        <begin position="7"/>
        <end position="25"/>
    </location>
</feature>
<dbReference type="OrthoDB" id="542at10239"/>
<reference evidence="14 15" key="1">
    <citation type="journal article" date="2003" name="Virology">
        <title>Genome sequence and organization of a nucleopolyhedrovirus isolated from the smaller tea tortrix, Adoxophyes honmai.</title>
        <authorList>
            <person name="Nakai M."/>
            <person name="Goto C."/>
            <person name="Kang W."/>
            <person name="Shikata M."/>
            <person name="Luque T."/>
            <person name="Kunimi Y."/>
        </authorList>
    </citation>
    <scope>NUCLEOTIDE SEQUENCE [LARGE SCALE GENOMIC DNA]</scope>
    <source>
        <strain evidence="14 15">ADN001</strain>
    </source>
</reference>
<evidence type="ECO:0000256" key="3">
    <source>
        <dbReference type="ARBA" id="ARBA00022723"/>
    </source>
</evidence>
<keyword evidence="7" id="KW-0862">Zinc</keyword>
<keyword evidence="11" id="KW-0812">Transmembrane</keyword>
<evidence type="ECO:0000313" key="14">
    <source>
        <dbReference type="EMBL" id="BAC67317.1"/>
    </source>
</evidence>
<dbReference type="SMART" id="SM00494">
    <property type="entry name" value="ChtBD2"/>
    <property type="match status" value="1"/>
</dbReference>
<evidence type="ECO:0000256" key="7">
    <source>
        <dbReference type="ARBA" id="ARBA00022833"/>
    </source>
</evidence>
<keyword evidence="9" id="KW-1015">Disulfide bond</keyword>
<dbReference type="InterPro" id="IPR036508">
    <property type="entry name" value="Chitin-bd_dom_sf"/>
</dbReference>
<organismHost>
    <name type="scientific">Adoxophyes honmai</name>
    <name type="common">Smaller tea tortrix moth</name>
    <dbReference type="NCBI Taxonomy" id="85585"/>
</organismHost>
<organism evidence="14 15">
    <name type="scientific">Adoxophyes honmai nucleopolyhedrovirus</name>
    <dbReference type="NCBI Taxonomy" id="224399"/>
    <lineage>
        <taxon>Viruses</taxon>
        <taxon>Viruses incertae sedis</taxon>
        <taxon>Naldaviricetes</taxon>
        <taxon>Lefavirales</taxon>
        <taxon>Baculoviridae</taxon>
        <taxon>Alphabaculovirus</taxon>
        <taxon>Alphabaculovirus adhonmai</taxon>
    </lineage>
</organism>
<dbReference type="PROSITE" id="PS50940">
    <property type="entry name" value="CHIT_BIND_II"/>
    <property type="match status" value="1"/>
</dbReference>
<proteinExistence type="predicted"/>
<keyword evidence="8" id="KW-0946">Virion</keyword>
<dbReference type="InterPro" id="IPR013682">
    <property type="entry name" value="BaculoV_Vp91_N"/>
</dbReference>
<dbReference type="InterPro" id="IPR002557">
    <property type="entry name" value="Chitin-bd_dom"/>
</dbReference>
<evidence type="ECO:0000256" key="6">
    <source>
        <dbReference type="ARBA" id="ARBA00022771"/>
    </source>
</evidence>